<proteinExistence type="predicted"/>
<reference evidence="1 2" key="1">
    <citation type="submission" date="2022-01" db="EMBL/GenBank/DDBJ databases">
        <title>Desulfofustis limnae sp. nov., a novel mesophilic sulfate-reducing bacterium isolated from marsh soil.</title>
        <authorList>
            <person name="Watanabe M."/>
            <person name="Takahashi A."/>
            <person name="Kojima H."/>
            <person name="Fukui M."/>
        </authorList>
    </citation>
    <scope>NUCLEOTIDE SEQUENCE [LARGE SCALE GENOMIC DNA]</scope>
    <source>
        <strain evidence="1 2">PPLL</strain>
    </source>
</reference>
<evidence type="ECO:0000313" key="2">
    <source>
        <dbReference type="Proteomes" id="UP000830055"/>
    </source>
</evidence>
<organism evidence="1 2">
    <name type="scientific">Desulfofustis limnaeus</name>
    <dbReference type="NCBI Taxonomy" id="2740163"/>
    <lineage>
        <taxon>Bacteria</taxon>
        <taxon>Pseudomonadati</taxon>
        <taxon>Thermodesulfobacteriota</taxon>
        <taxon>Desulfobulbia</taxon>
        <taxon>Desulfobulbales</taxon>
        <taxon>Desulfocapsaceae</taxon>
        <taxon>Desulfofustis</taxon>
    </lineage>
</organism>
<dbReference type="Proteomes" id="UP000830055">
    <property type="component" value="Chromosome"/>
</dbReference>
<evidence type="ECO:0000313" key="1">
    <source>
        <dbReference type="EMBL" id="BDD88910.1"/>
    </source>
</evidence>
<dbReference type="EMBL" id="AP025516">
    <property type="protein sequence ID" value="BDD88910.1"/>
    <property type="molecule type" value="Genomic_DNA"/>
</dbReference>
<name>A0ABN6M7X3_9BACT</name>
<sequence length="192" mass="22080">MLKSLNERIPETTPAAQLQVRMGKMDHDGILVMERIDEILTLCDRNHPLYEQVSSFSVVLYALGYFDCQDFMSFHDISVFEAAQILQEQFTPVDQNDISLDYRLTESGERYLLVVGDPLFPSHFALLVDNNGERPYFSKLPLFGAGYDSREELLTEFCGKEGVTPHDFRFFRKNWTAKIPPSALGRIYIVKD</sequence>
<dbReference type="RefSeq" id="WP_284152239.1">
    <property type="nucleotide sequence ID" value="NZ_AP025516.1"/>
</dbReference>
<accession>A0ABN6M7X3</accession>
<keyword evidence="2" id="KW-1185">Reference proteome</keyword>
<protein>
    <submittedName>
        <fullName evidence="1">Uncharacterized protein</fullName>
    </submittedName>
</protein>
<gene>
    <name evidence="1" type="ORF">DPPLL_32750</name>
</gene>